<evidence type="ECO:0000313" key="1">
    <source>
        <dbReference type="EMBL" id="ADO82505.1"/>
    </source>
</evidence>
<proteinExistence type="predicted"/>
<dbReference type="RefSeq" id="WP_013387175.1">
    <property type="nucleotide sequence ID" value="NC_014632.1"/>
</dbReference>
<dbReference type="Proteomes" id="UP000006875">
    <property type="component" value="Chromosome"/>
</dbReference>
<accession>E3H6Y6</accession>
<reference evidence="1 2" key="1">
    <citation type="journal article" date="2010" name="Stand. Genomic Sci.">
        <title>Complete genome sequence of Ilyobacter polytropus type strain (CuHbu1).</title>
        <authorList>
            <person name="Sikorski J."/>
            <person name="Chertkov O."/>
            <person name="Lapidus A."/>
            <person name="Nolan M."/>
            <person name="Lucas S."/>
            <person name="Del Rio T.G."/>
            <person name="Tice H."/>
            <person name="Cheng J.F."/>
            <person name="Tapia R."/>
            <person name="Han C."/>
            <person name="Goodwin L."/>
            <person name="Pitluck S."/>
            <person name="Liolios K."/>
            <person name="Ivanova N."/>
            <person name="Mavromatis K."/>
            <person name="Mikhailova N."/>
            <person name="Pati A."/>
            <person name="Chen A."/>
            <person name="Palaniappan K."/>
            <person name="Land M."/>
            <person name="Hauser L."/>
            <person name="Chang Y.J."/>
            <person name="Jeffries C.D."/>
            <person name="Brambilla E."/>
            <person name="Yasawong M."/>
            <person name="Rohde M."/>
            <person name="Pukall R."/>
            <person name="Spring S."/>
            <person name="Goker M."/>
            <person name="Woyke T."/>
            <person name="Bristow J."/>
            <person name="Eisen J.A."/>
            <person name="Markowitz V."/>
            <person name="Hugenholtz P."/>
            <person name="Kyrpides N.C."/>
            <person name="Klenk H.P."/>
        </authorList>
    </citation>
    <scope>NUCLEOTIDE SEQUENCE [LARGE SCALE GENOMIC DNA]</scope>
    <source>
        <strain evidence="2">ATCC 51220 / DSM 2926 / LMG 16218 / CuHBu1</strain>
    </source>
</reference>
<dbReference type="HOGENOM" id="CLU_823300_0_0_0"/>
<sequence>MKRIMVFLMFLILLSGMAYSRSIYLVVPKDAYSSMSYYAVDKSGTVTIIEDKDLLNKKYMGNDKLYLVTLKAGSEGTFKMMAKYKLDGKYYFLVLPDADVDTIKSEFNSTDTLSEVYDNFASYSSYPGIKIKDDVRLSLLPINTGDKNITEITEEVTLNGYTGINPNSSDDKEFYMKLESGTEYGLKKNSDVSTDKDKDKDKDNTYNLYSIVTDKDGNKSYSKAGTTEFEKITTIRFTSKDIKDTTDNVLTEDGVSIKNNETYTYEGDMKASFEKENGNGQWSMVIDGTAGGGDTIVFIEDTGVSAESGIAVKSKVNNKSRARDTNIKTSLIDSYNFVIENIKE</sequence>
<protein>
    <submittedName>
        <fullName evidence="1">Uncharacterized protein</fullName>
    </submittedName>
</protein>
<dbReference type="STRING" id="572544.Ilyop_0718"/>
<organism evidence="1 2">
    <name type="scientific">Ilyobacter polytropus (strain ATCC 51220 / DSM 2926 / LMG 16218 / CuHBu1)</name>
    <dbReference type="NCBI Taxonomy" id="572544"/>
    <lineage>
        <taxon>Bacteria</taxon>
        <taxon>Fusobacteriati</taxon>
        <taxon>Fusobacteriota</taxon>
        <taxon>Fusobacteriia</taxon>
        <taxon>Fusobacteriales</taxon>
        <taxon>Fusobacteriaceae</taxon>
        <taxon>Ilyobacter</taxon>
    </lineage>
</organism>
<dbReference type="KEGG" id="ipo:Ilyop_0718"/>
<evidence type="ECO:0000313" key="2">
    <source>
        <dbReference type="Proteomes" id="UP000006875"/>
    </source>
</evidence>
<dbReference type="AlphaFoldDB" id="E3H6Y6"/>
<dbReference type="EMBL" id="CP002281">
    <property type="protein sequence ID" value="ADO82505.1"/>
    <property type="molecule type" value="Genomic_DNA"/>
</dbReference>
<gene>
    <name evidence="1" type="ordered locus">Ilyop_0718</name>
</gene>
<keyword evidence="2" id="KW-1185">Reference proteome</keyword>
<name>E3H6Y6_ILYPC</name>